<feature type="region of interest" description="Disordered" evidence="7">
    <location>
        <begin position="465"/>
        <end position="487"/>
    </location>
</feature>
<evidence type="ECO:0000256" key="2">
    <source>
        <dbReference type="ARBA" id="ARBA00022692"/>
    </source>
</evidence>
<evidence type="ECO:0000256" key="3">
    <source>
        <dbReference type="ARBA" id="ARBA00022968"/>
    </source>
</evidence>
<dbReference type="PANTHER" id="PTHR12270:SF52">
    <property type="entry name" value="GLYCOSYLTRANSFERASE-LIKE PROTEIN GNT13-RELATED"/>
    <property type="match status" value="1"/>
</dbReference>
<keyword evidence="9" id="KW-1185">Reference proteome</keyword>
<dbReference type="AlphaFoldDB" id="A0A835XVS4"/>
<dbReference type="GO" id="GO:0042285">
    <property type="term" value="F:xylosyltransferase activity"/>
    <property type="evidence" value="ECO:0007669"/>
    <property type="project" value="TreeGrafter"/>
</dbReference>
<evidence type="ECO:0000313" key="8">
    <source>
        <dbReference type="EMBL" id="KAG2492047.1"/>
    </source>
</evidence>
<feature type="compositionally biased region" description="Low complexity" evidence="7">
    <location>
        <begin position="276"/>
        <end position="288"/>
    </location>
</feature>
<sequence length="538" mass="58749">CGPLVLNMSTGGSKRSKAPSILGTIDDGGLGLTGDHRDLIRKQANVVHALHQRTEQTGPCQLDVMLVYELYENQTMASLLYPVNVMRNLARLMARTPIMGAIDVDMMVGGELADELATNATAAVDLVRRVMGNTTRGREAAERAERGTVAVTALYAAVPAERSKVRADRAAAEARAAAAVERARELFSAQAVGPAPGPLERAAPSSVGLITSRRESTSARRLLRGVPGLQKLGGRRRRRTTEEQLDGEGYGDDEGEDGREGSEELGEVQDGEDEAAAGVPAASGAALEPALTSTGSVADSPPTTSASPDAAAATSTGSSPSAPSFPANGRVAVVLPAFTTDWRLRSDLNAPTLLAEGLALRPTNKTLLREWFNAWHFWRFAPKRKAHLSTDTEKWLETDEWYEVKANDNAMYEPWVLVDRLTSPWHDIRFRGYGMNKVMHLYHLNGLGYQLQVHPRAYLVHRPHRQTKARMKHNSEQSDQGLRGRANSLSAAVREAVDSGSYEPWIDSMTEACRRILPWWREGPWAEAPQRPAPSTWR</sequence>
<dbReference type="Proteomes" id="UP000612055">
    <property type="component" value="Unassembled WGS sequence"/>
</dbReference>
<gene>
    <name evidence="8" type="ORF">HYH03_009545</name>
</gene>
<feature type="non-terminal residue" evidence="8">
    <location>
        <position position="1"/>
    </location>
</feature>
<dbReference type="PANTHER" id="PTHR12270">
    <property type="entry name" value="GLYCOSYLTRANSFERASE-RELATED"/>
    <property type="match status" value="1"/>
</dbReference>
<evidence type="ECO:0000256" key="6">
    <source>
        <dbReference type="ARBA" id="ARBA00023180"/>
    </source>
</evidence>
<feature type="compositionally biased region" description="Acidic residues" evidence="7">
    <location>
        <begin position="243"/>
        <end position="275"/>
    </location>
</feature>
<keyword evidence="4" id="KW-1133">Transmembrane helix</keyword>
<dbReference type="EMBL" id="JAEHOE010000047">
    <property type="protein sequence ID" value="KAG2492047.1"/>
    <property type="molecule type" value="Genomic_DNA"/>
</dbReference>
<dbReference type="OrthoDB" id="543409at2759"/>
<accession>A0A835XVS4</accession>
<organism evidence="8 9">
    <name type="scientific">Edaphochlamys debaryana</name>
    <dbReference type="NCBI Taxonomy" id="47281"/>
    <lineage>
        <taxon>Eukaryota</taxon>
        <taxon>Viridiplantae</taxon>
        <taxon>Chlorophyta</taxon>
        <taxon>core chlorophytes</taxon>
        <taxon>Chlorophyceae</taxon>
        <taxon>CS clade</taxon>
        <taxon>Chlamydomonadales</taxon>
        <taxon>Chlamydomonadales incertae sedis</taxon>
        <taxon>Edaphochlamys</taxon>
    </lineage>
</organism>
<evidence type="ECO:0000256" key="5">
    <source>
        <dbReference type="ARBA" id="ARBA00023136"/>
    </source>
</evidence>
<proteinExistence type="predicted"/>
<keyword evidence="2" id="KW-0812">Transmembrane</keyword>
<protein>
    <submittedName>
        <fullName evidence="8">Uncharacterized protein</fullName>
    </submittedName>
</protein>
<evidence type="ECO:0000313" key="9">
    <source>
        <dbReference type="Proteomes" id="UP000612055"/>
    </source>
</evidence>
<keyword evidence="6" id="KW-0325">Glycoprotein</keyword>
<evidence type="ECO:0000256" key="4">
    <source>
        <dbReference type="ARBA" id="ARBA00022989"/>
    </source>
</evidence>
<keyword evidence="3" id="KW-0735">Signal-anchor</keyword>
<comment type="subcellular location">
    <subcellularLocation>
        <location evidence="1">Membrane</location>
        <topology evidence="1">Single-pass type II membrane protein</topology>
    </subcellularLocation>
</comment>
<name>A0A835XVS4_9CHLO</name>
<dbReference type="GO" id="GO:0035269">
    <property type="term" value="P:protein O-linked glycosylation via mannose"/>
    <property type="evidence" value="ECO:0007669"/>
    <property type="project" value="TreeGrafter"/>
</dbReference>
<dbReference type="GO" id="GO:0015020">
    <property type="term" value="F:glucuronosyltransferase activity"/>
    <property type="evidence" value="ECO:0007669"/>
    <property type="project" value="TreeGrafter"/>
</dbReference>
<reference evidence="8" key="1">
    <citation type="journal article" date="2020" name="bioRxiv">
        <title>Comparative genomics of Chlamydomonas.</title>
        <authorList>
            <person name="Craig R.J."/>
            <person name="Hasan A.R."/>
            <person name="Ness R.W."/>
            <person name="Keightley P.D."/>
        </authorList>
    </citation>
    <scope>NUCLEOTIDE SEQUENCE</scope>
    <source>
        <strain evidence="8">CCAP 11/70</strain>
    </source>
</reference>
<feature type="region of interest" description="Disordered" evidence="7">
    <location>
        <begin position="193"/>
        <end position="326"/>
    </location>
</feature>
<comment type="caution">
    <text evidence="8">The sequence shown here is derived from an EMBL/GenBank/DDBJ whole genome shotgun (WGS) entry which is preliminary data.</text>
</comment>
<dbReference type="InterPro" id="IPR051292">
    <property type="entry name" value="Xyl/GlcA_transferase"/>
</dbReference>
<dbReference type="Pfam" id="PF13896">
    <property type="entry name" value="Glyco_transf_49"/>
    <property type="match status" value="2"/>
</dbReference>
<evidence type="ECO:0000256" key="7">
    <source>
        <dbReference type="SAM" id="MobiDB-lite"/>
    </source>
</evidence>
<dbReference type="GO" id="GO:0016020">
    <property type="term" value="C:membrane"/>
    <property type="evidence" value="ECO:0007669"/>
    <property type="project" value="UniProtKB-SubCell"/>
</dbReference>
<keyword evidence="5" id="KW-0472">Membrane</keyword>
<feature type="compositionally biased region" description="Low complexity" evidence="7">
    <location>
        <begin position="298"/>
        <end position="326"/>
    </location>
</feature>
<evidence type="ECO:0000256" key="1">
    <source>
        <dbReference type="ARBA" id="ARBA00004606"/>
    </source>
</evidence>